<dbReference type="PROSITE" id="PS00704">
    <property type="entry name" value="PROK_CO2_ANHYDRASE_1"/>
    <property type="match status" value="1"/>
</dbReference>
<keyword evidence="4 7" id="KW-0862">Zinc</keyword>
<dbReference type="PANTHER" id="PTHR11002:SF76">
    <property type="entry name" value="CARBONIC ANHYDRASE"/>
    <property type="match status" value="1"/>
</dbReference>
<dbReference type="EMBL" id="CAJVPL010005287">
    <property type="protein sequence ID" value="CAG8656490.1"/>
    <property type="molecule type" value="Genomic_DNA"/>
</dbReference>
<feature type="non-terminal residue" evidence="9">
    <location>
        <position position="98"/>
    </location>
</feature>
<evidence type="ECO:0000256" key="4">
    <source>
        <dbReference type="ARBA" id="ARBA00022833"/>
    </source>
</evidence>
<evidence type="ECO:0000256" key="6">
    <source>
        <dbReference type="ARBA" id="ARBA00048348"/>
    </source>
</evidence>
<evidence type="ECO:0000256" key="7">
    <source>
        <dbReference type="PIRSR" id="PIRSR601765-1"/>
    </source>
</evidence>
<dbReference type="GO" id="GO:0004089">
    <property type="term" value="F:carbonate dehydratase activity"/>
    <property type="evidence" value="ECO:0007669"/>
    <property type="project" value="UniProtKB-UniRule"/>
</dbReference>
<dbReference type="PANTHER" id="PTHR11002">
    <property type="entry name" value="CARBONIC ANHYDRASE"/>
    <property type="match status" value="1"/>
</dbReference>
<feature type="binding site" evidence="7">
    <location>
        <position position="61"/>
    </location>
    <ligand>
        <name>Zn(2+)</name>
        <dbReference type="ChEBI" id="CHEBI:29105"/>
    </ligand>
</feature>
<dbReference type="SUPFAM" id="SSF53056">
    <property type="entry name" value="beta-carbonic anhydrase, cab"/>
    <property type="match status" value="1"/>
</dbReference>
<dbReference type="Gene3D" id="3.40.1050.10">
    <property type="entry name" value="Carbonic anhydrase"/>
    <property type="match status" value="1"/>
</dbReference>
<evidence type="ECO:0000313" key="10">
    <source>
        <dbReference type="Proteomes" id="UP000789831"/>
    </source>
</evidence>
<comment type="similarity">
    <text evidence="1 8">Belongs to the beta-class carbonic anhydrase family.</text>
</comment>
<keyword evidence="5 8" id="KW-0456">Lyase</keyword>
<evidence type="ECO:0000256" key="8">
    <source>
        <dbReference type="RuleBase" id="RU003956"/>
    </source>
</evidence>
<evidence type="ECO:0000256" key="1">
    <source>
        <dbReference type="ARBA" id="ARBA00006217"/>
    </source>
</evidence>
<evidence type="ECO:0000256" key="2">
    <source>
        <dbReference type="ARBA" id="ARBA00012925"/>
    </source>
</evidence>
<gene>
    <name evidence="9" type="ORF">AGERDE_LOCUS11622</name>
</gene>
<comment type="catalytic activity">
    <reaction evidence="6 8">
        <text>hydrogencarbonate + H(+) = CO2 + H2O</text>
        <dbReference type="Rhea" id="RHEA:10748"/>
        <dbReference type="ChEBI" id="CHEBI:15377"/>
        <dbReference type="ChEBI" id="CHEBI:15378"/>
        <dbReference type="ChEBI" id="CHEBI:16526"/>
        <dbReference type="ChEBI" id="CHEBI:17544"/>
        <dbReference type="EC" id="4.2.1.1"/>
    </reaction>
</comment>
<dbReference type="AlphaFoldDB" id="A0A9N9DXJ6"/>
<dbReference type="GO" id="GO:0008270">
    <property type="term" value="F:zinc ion binding"/>
    <property type="evidence" value="ECO:0007669"/>
    <property type="project" value="UniProtKB-UniRule"/>
</dbReference>
<feature type="binding site" evidence="7">
    <location>
        <position position="63"/>
    </location>
    <ligand>
        <name>Zn(2+)</name>
        <dbReference type="ChEBI" id="CHEBI:29105"/>
    </ligand>
</feature>
<name>A0A9N9DXJ6_9GLOM</name>
<dbReference type="InterPro" id="IPR036874">
    <property type="entry name" value="Carbonic_anhydrase_sf"/>
</dbReference>
<accession>A0A9N9DXJ6</accession>
<comment type="caution">
    <text evidence="9">The sequence shown here is derived from an EMBL/GenBank/DDBJ whole genome shotgun (WGS) entry which is preliminary data.</text>
</comment>
<dbReference type="InterPro" id="IPR001765">
    <property type="entry name" value="Carbonic_anhydrase"/>
</dbReference>
<evidence type="ECO:0000256" key="3">
    <source>
        <dbReference type="ARBA" id="ARBA00022723"/>
    </source>
</evidence>
<evidence type="ECO:0000313" key="9">
    <source>
        <dbReference type="EMBL" id="CAG8656490.1"/>
    </source>
</evidence>
<dbReference type="EC" id="4.2.1.1" evidence="2 8"/>
<keyword evidence="10" id="KW-1185">Reference proteome</keyword>
<protein>
    <recommendedName>
        <fullName evidence="2 8">Carbonic anhydrase</fullName>
        <ecNumber evidence="2 8">4.2.1.1</ecNumber>
    </recommendedName>
    <alternativeName>
        <fullName evidence="8">Carbonate dehydratase</fullName>
    </alternativeName>
</protein>
<reference evidence="9" key="1">
    <citation type="submission" date="2021-06" db="EMBL/GenBank/DDBJ databases">
        <authorList>
            <person name="Kallberg Y."/>
            <person name="Tangrot J."/>
            <person name="Rosling A."/>
        </authorList>
    </citation>
    <scope>NUCLEOTIDE SEQUENCE</scope>
    <source>
        <strain evidence="9">MT106</strain>
    </source>
</reference>
<organism evidence="9 10">
    <name type="scientific">Ambispora gerdemannii</name>
    <dbReference type="NCBI Taxonomy" id="144530"/>
    <lineage>
        <taxon>Eukaryota</taxon>
        <taxon>Fungi</taxon>
        <taxon>Fungi incertae sedis</taxon>
        <taxon>Mucoromycota</taxon>
        <taxon>Glomeromycotina</taxon>
        <taxon>Glomeromycetes</taxon>
        <taxon>Archaeosporales</taxon>
        <taxon>Ambisporaceae</taxon>
        <taxon>Ambispora</taxon>
    </lineage>
</organism>
<dbReference type="Proteomes" id="UP000789831">
    <property type="component" value="Unassembled WGS sequence"/>
</dbReference>
<dbReference type="OrthoDB" id="10248475at2759"/>
<dbReference type="SMART" id="SM00947">
    <property type="entry name" value="Pro_CA"/>
    <property type="match status" value="1"/>
</dbReference>
<dbReference type="Pfam" id="PF00484">
    <property type="entry name" value="Pro_CA"/>
    <property type="match status" value="1"/>
</dbReference>
<evidence type="ECO:0000256" key="5">
    <source>
        <dbReference type="ARBA" id="ARBA00023239"/>
    </source>
</evidence>
<dbReference type="GO" id="GO:0015976">
    <property type="term" value="P:carbon utilization"/>
    <property type="evidence" value="ECO:0007669"/>
    <property type="project" value="InterPro"/>
</dbReference>
<comment type="cofactor">
    <cofactor evidence="7">
        <name>Zn(2+)</name>
        <dbReference type="ChEBI" id="CHEBI:29105"/>
    </cofactor>
    <text evidence="7">Binds 1 zinc ion per subunit.</text>
</comment>
<dbReference type="InterPro" id="IPR015892">
    <property type="entry name" value="Carbonic_anhydrase_CS"/>
</dbReference>
<proteinExistence type="inferred from homology"/>
<sequence>MVALQKICLAPLTGTFDELGEDLEGLLANNKRWADFISKHRPSYFEKMAAAQKPKIVWFGCSDSRVPAEIVVQMDPGEIFVHRNIANHTQFVPVWLSD</sequence>
<comment type="function">
    <text evidence="8">Reversible hydration of carbon dioxide.</text>
</comment>
<keyword evidence="3 7" id="KW-0479">Metal-binding</keyword>